<protein>
    <recommendedName>
        <fullName evidence="4">Fibronectin type-III domain-containing protein</fullName>
    </recommendedName>
</protein>
<evidence type="ECO:0000256" key="1">
    <source>
        <dbReference type="SAM" id="SignalP"/>
    </source>
</evidence>
<reference evidence="2" key="1">
    <citation type="journal article" date="2014" name="Int. J. Syst. Evol. Microbiol.">
        <title>Complete genome sequence of Corynebacterium casei LMG S-19264T (=DSM 44701T), isolated from a smear-ripened cheese.</title>
        <authorList>
            <consortium name="US DOE Joint Genome Institute (JGI-PGF)"/>
            <person name="Walter F."/>
            <person name="Albersmeier A."/>
            <person name="Kalinowski J."/>
            <person name="Ruckert C."/>
        </authorList>
    </citation>
    <scope>NUCLEOTIDE SEQUENCE</scope>
    <source>
        <strain evidence="2">CGMCC 4.7308</strain>
    </source>
</reference>
<name>A0A917SKQ4_9ACTN</name>
<keyword evidence="1" id="KW-0732">Signal</keyword>
<feature type="chain" id="PRO_5038364234" description="Fibronectin type-III domain-containing protein" evidence="1">
    <location>
        <begin position="38"/>
        <end position="722"/>
    </location>
</feature>
<organism evidence="2 3">
    <name type="scientific">Nakamurella endophytica</name>
    <dbReference type="NCBI Taxonomy" id="1748367"/>
    <lineage>
        <taxon>Bacteria</taxon>
        <taxon>Bacillati</taxon>
        <taxon>Actinomycetota</taxon>
        <taxon>Actinomycetes</taxon>
        <taxon>Nakamurellales</taxon>
        <taxon>Nakamurellaceae</taxon>
        <taxon>Nakamurella</taxon>
    </lineage>
</organism>
<reference evidence="2" key="2">
    <citation type="submission" date="2020-09" db="EMBL/GenBank/DDBJ databases">
        <authorList>
            <person name="Sun Q."/>
            <person name="Zhou Y."/>
        </authorList>
    </citation>
    <scope>NUCLEOTIDE SEQUENCE</scope>
    <source>
        <strain evidence="2">CGMCC 4.7308</strain>
    </source>
</reference>
<dbReference type="AlphaFoldDB" id="A0A917SKQ4"/>
<dbReference type="RefSeq" id="WP_188939528.1">
    <property type="nucleotide sequence ID" value="NZ_BMNA01000001.1"/>
</dbReference>
<evidence type="ECO:0008006" key="4">
    <source>
        <dbReference type="Google" id="ProtNLM"/>
    </source>
</evidence>
<comment type="caution">
    <text evidence="2">The sequence shown here is derived from an EMBL/GenBank/DDBJ whole genome shotgun (WGS) entry which is preliminary data.</text>
</comment>
<dbReference type="EMBL" id="BMNA01000001">
    <property type="protein sequence ID" value="GGL84695.1"/>
    <property type="molecule type" value="Genomic_DNA"/>
</dbReference>
<proteinExistence type="predicted"/>
<dbReference type="Proteomes" id="UP000655208">
    <property type="component" value="Unassembled WGS sequence"/>
</dbReference>
<feature type="signal peptide" evidence="1">
    <location>
        <begin position="1"/>
        <end position="37"/>
    </location>
</feature>
<gene>
    <name evidence="2" type="ORF">GCM10011594_00370</name>
</gene>
<evidence type="ECO:0000313" key="3">
    <source>
        <dbReference type="Proteomes" id="UP000655208"/>
    </source>
</evidence>
<evidence type="ECO:0000313" key="2">
    <source>
        <dbReference type="EMBL" id="GGL84695.1"/>
    </source>
</evidence>
<sequence>MRKSGVVGALTGRRRWRSVTVALAAAATGMAVLPAVAQASTTTAVQQSAAVQAAPAVPAAQVAPVASAAAAVPSIAGPAGRDYATEVFNDPWEYSNSDDMLINFSGTRRLSNQRYGGNMLSAHLDGNSAYLSPVWGGYSDSLLNGRDAALPQNGVVAARYDAFAIELYSNAPAKSNFYLAWYSCPTVNPASACSGRSGFVYLRPGWNTYVVPLGRTAGSGGSFPLDWAGTINGLRMVFNAGSSDIKLDWARLYKRDSGVRLGISGLSGRDLVWDSNGSDADNTGAASAAPLQGTAAPTWGVLPRNTPDWRAAVSGDTADLAFLPGRSWRIGTRSGPGGRVSWFRNVNLIAPLPELITPNPQGSTDYASAVLKNPWDMASGADLSSVKNMRVLSWGGGNLSGQNAGPKFNDPQLALRLGATPINTTVYHRLTITMSEDGAYNLGGGPGGGSVARVLWRTGNHNSADQMVTSKAIPVYPGVRSVTVDMAQPTGNSVISRVAWPFVSSAGVAVLRVDPNEDPATGTNGAAPRRFRIDSVQLRSDFTADGYFPVTWQDKSNLPGGSAVLRLTRTPNVCAGDPFATVRVQKGVNTTLLNTHDLANGRYYVCLTIRRGGASTNRIAAAPIVVTHSAAAARAASPTMASVTPTAARSGATAQVSWPAVGGVVGYQVHELNSDRYTVTRAATRVSAVACPNTGGRARFQVRAFGSGGVGAWSRPSAYVSC</sequence>
<keyword evidence="3" id="KW-1185">Reference proteome</keyword>
<accession>A0A917SKQ4</accession>